<organism evidence="1 2">
    <name type="scientific">Hyalomma asiaticum</name>
    <name type="common">Tick</name>
    <dbReference type="NCBI Taxonomy" id="266040"/>
    <lineage>
        <taxon>Eukaryota</taxon>
        <taxon>Metazoa</taxon>
        <taxon>Ecdysozoa</taxon>
        <taxon>Arthropoda</taxon>
        <taxon>Chelicerata</taxon>
        <taxon>Arachnida</taxon>
        <taxon>Acari</taxon>
        <taxon>Parasitiformes</taxon>
        <taxon>Ixodida</taxon>
        <taxon>Ixodoidea</taxon>
        <taxon>Ixodidae</taxon>
        <taxon>Hyalomminae</taxon>
        <taxon>Hyalomma</taxon>
    </lineage>
</organism>
<comment type="caution">
    <text evidence="1">The sequence shown here is derived from an EMBL/GenBank/DDBJ whole genome shotgun (WGS) entry which is preliminary data.</text>
</comment>
<evidence type="ECO:0000313" key="2">
    <source>
        <dbReference type="Proteomes" id="UP000821845"/>
    </source>
</evidence>
<accession>A0ACB7TA32</accession>
<gene>
    <name evidence="1" type="ORF">HPB50_000117</name>
</gene>
<sequence length="167" mass="18785">MVRLTCLLASLHPTQCSAGVPPGIKRQQQRRIRPLQDKSKFGQHKSCRVYVGDFGNRRNRQGLEKAFGSYRPLRRVWVAQSPPGFRSSSSKTYKMHGTPCVHFTARRFVDAAYASNCRRVCVALRAATLRVSSHKRTVLAFPLARSSLRASAALTWTVRLLSVAEEE</sequence>
<dbReference type="Proteomes" id="UP000821845">
    <property type="component" value="Chromosome 1"/>
</dbReference>
<proteinExistence type="predicted"/>
<keyword evidence="2" id="KW-1185">Reference proteome</keyword>
<name>A0ACB7TA32_HYAAI</name>
<protein>
    <submittedName>
        <fullName evidence="1">Uncharacterized protein</fullName>
    </submittedName>
</protein>
<reference evidence="1" key="1">
    <citation type="submission" date="2020-05" db="EMBL/GenBank/DDBJ databases">
        <title>Large-scale comparative analyses of tick genomes elucidate their genetic diversity and vector capacities.</title>
        <authorList>
            <person name="Jia N."/>
            <person name="Wang J."/>
            <person name="Shi W."/>
            <person name="Du L."/>
            <person name="Sun Y."/>
            <person name="Zhan W."/>
            <person name="Jiang J."/>
            <person name="Wang Q."/>
            <person name="Zhang B."/>
            <person name="Ji P."/>
            <person name="Sakyi L.B."/>
            <person name="Cui X."/>
            <person name="Yuan T."/>
            <person name="Jiang B."/>
            <person name="Yang W."/>
            <person name="Lam T.T.-Y."/>
            <person name="Chang Q."/>
            <person name="Ding S."/>
            <person name="Wang X."/>
            <person name="Zhu J."/>
            <person name="Ruan X."/>
            <person name="Zhao L."/>
            <person name="Wei J."/>
            <person name="Que T."/>
            <person name="Du C."/>
            <person name="Cheng J."/>
            <person name="Dai P."/>
            <person name="Han X."/>
            <person name="Huang E."/>
            <person name="Gao Y."/>
            <person name="Liu J."/>
            <person name="Shao H."/>
            <person name="Ye R."/>
            <person name="Li L."/>
            <person name="Wei W."/>
            <person name="Wang X."/>
            <person name="Wang C."/>
            <person name="Yang T."/>
            <person name="Huo Q."/>
            <person name="Li W."/>
            <person name="Guo W."/>
            <person name="Chen H."/>
            <person name="Zhou L."/>
            <person name="Ni X."/>
            <person name="Tian J."/>
            <person name="Zhou Y."/>
            <person name="Sheng Y."/>
            <person name="Liu T."/>
            <person name="Pan Y."/>
            <person name="Xia L."/>
            <person name="Li J."/>
            <person name="Zhao F."/>
            <person name="Cao W."/>
        </authorList>
    </citation>
    <scope>NUCLEOTIDE SEQUENCE</scope>
    <source>
        <strain evidence="1">Hyas-2018</strain>
    </source>
</reference>
<evidence type="ECO:0000313" key="1">
    <source>
        <dbReference type="EMBL" id="KAH6943823.1"/>
    </source>
</evidence>
<dbReference type="EMBL" id="CM023481">
    <property type="protein sequence ID" value="KAH6943823.1"/>
    <property type="molecule type" value="Genomic_DNA"/>
</dbReference>